<feature type="region of interest" description="Disordered" evidence="1">
    <location>
        <begin position="82"/>
        <end position="110"/>
    </location>
</feature>
<dbReference type="GO" id="GO:0003676">
    <property type="term" value="F:nucleic acid binding"/>
    <property type="evidence" value="ECO:0007669"/>
    <property type="project" value="InterPro"/>
</dbReference>
<accession>A0A9X7YBL7</accession>
<gene>
    <name evidence="3" type="ORF">H3V42_23030</name>
</gene>
<dbReference type="Pfam" id="PF01844">
    <property type="entry name" value="HNH"/>
    <property type="match status" value="1"/>
</dbReference>
<dbReference type="AlphaFoldDB" id="A0A9X7YBL7"/>
<evidence type="ECO:0000256" key="1">
    <source>
        <dbReference type="SAM" id="MobiDB-lite"/>
    </source>
</evidence>
<evidence type="ECO:0000313" key="4">
    <source>
        <dbReference type="Proteomes" id="UP000515377"/>
    </source>
</evidence>
<keyword evidence="3" id="KW-0255">Endonuclease</keyword>
<dbReference type="EMBL" id="CP060122">
    <property type="protein sequence ID" value="QNG44695.1"/>
    <property type="molecule type" value="Genomic_DNA"/>
</dbReference>
<dbReference type="CDD" id="cd00085">
    <property type="entry name" value="HNHc"/>
    <property type="match status" value="1"/>
</dbReference>
<dbReference type="Gene3D" id="1.10.30.50">
    <property type="match status" value="1"/>
</dbReference>
<evidence type="ECO:0000259" key="2">
    <source>
        <dbReference type="SMART" id="SM00507"/>
    </source>
</evidence>
<sequence>MQDNHPLRGERTERLRGRAGQEQRKRRLARTDGLCERCDAKGLTTFATVVDHIQPLALGGSDDDDNTRNLCTPCHDEVTAEQFGHADPVKGKGIGRDGRPTSADHPWNRS</sequence>
<feature type="compositionally biased region" description="Basic and acidic residues" evidence="1">
    <location>
        <begin position="87"/>
        <end position="99"/>
    </location>
</feature>
<name>A0A9X7YBL7_SPHYA</name>
<dbReference type="GO" id="GO:0004519">
    <property type="term" value="F:endonuclease activity"/>
    <property type="evidence" value="ECO:0007669"/>
    <property type="project" value="UniProtKB-KW"/>
</dbReference>
<dbReference type="Proteomes" id="UP000515377">
    <property type="component" value="Chromosome"/>
</dbReference>
<keyword evidence="3" id="KW-0540">Nuclease</keyword>
<protein>
    <submittedName>
        <fullName evidence="3">HNH endonuclease</fullName>
    </submittedName>
</protein>
<dbReference type="GO" id="GO:0008270">
    <property type="term" value="F:zinc ion binding"/>
    <property type="evidence" value="ECO:0007669"/>
    <property type="project" value="InterPro"/>
</dbReference>
<feature type="domain" description="HNH nuclease" evidence="2">
    <location>
        <begin position="24"/>
        <end position="76"/>
    </location>
</feature>
<keyword evidence="3" id="KW-0378">Hydrolase</keyword>
<reference evidence="3 4" key="1">
    <citation type="submission" date="2020-07" db="EMBL/GenBank/DDBJ databases">
        <title>Whole genome sequence of Sphingobium yanoikuyae A3.</title>
        <authorList>
            <person name="Han S.-S."/>
        </authorList>
    </citation>
    <scope>NUCLEOTIDE SEQUENCE [LARGE SCALE GENOMIC DNA]</scope>
    <source>
        <strain evidence="3 4">A3</strain>
    </source>
</reference>
<proteinExistence type="predicted"/>
<dbReference type="InterPro" id="IPR003615">
    <property type="entry name" value="HNH_nuc"/>
</dbReference>
<feature type="region of interest" description="Disordered" evidence="1">
    <location>
        <begin position="1"/>
        <end position="26"/>
    </location>
</feature>
<dbReference type="SMART" id="SM00507">
    <property type="entry name" value="HNHc"/>
    <property type="match status" value="1"/>
</dbReference>
<evidence type="ECO:0000313" key="3">
    <source>
        <dbReference type="EMBL" id="QNG44695.1"/>
    </source>
</evidence>
<dbReference type="InterPro" id="IPR002711">
    <property type="entry name" value="HNH"/>
</dbReference>
<organism evidence="3 4">
    <name type="scientific">Sphingobium yanoikuyae</name>
    <name type="common">Sphingomonas yanoikuyae</name>
    <dbReference type="NCBI Taxonomy" id="13690"/>
    <lineage>
        <taxon>Bacteria</taxon>
        <taxon>Pseudomonadati</taxon>
        <taxon>Pseudomonadota</taxon>
        <taxon>Alphaproteobacteria</taxon>
        <taxon>Sphingomonadales</taxon>
        <taxon>Sphingomonadaceae</taxon>
        <taxon>Sphingobium</taxon>
    </lineage>
</organism>